<feature type="transmembrane region" description="Helical" evidence="12">
    <location>
        <begin position="137"/>
        <end position="158"/>
    </location>
</feature>
<gene>
    <name evidence="16" type="ORF">ACFSUC_01320</name>
</gene>
<dbReference type="SUPFAM" id="SSF51261">
    <property type="entry name" value="Duplicated hybrid motif"/>
    <property type="match status" value="1"/>
</dbReference>
<proteinExistence type="predicted"/>
<organism evidence="16 17">
    <name type="scientific">Marinicrinis sediminis</name>
    <dbReference type="NCBI Taxonomy" id="1652465"/>
    <lineage>
        <taxon>Bacteria</taxon>
        <taxon>Bacillati</taxon>
        <taxon>Bacillota</taxon>
        <taxon>Bacilli</taxon>
        <taxon>Bacillales</taxon>
        <taxon>Paenibacillaceae</taxon>
    </lineage>
</organism>
<keyword evidence="8" id="KW-0418">Kinase</keyword>
<feature type="transmembrane region" description="Helical" evidence="12">
    <location>
        <begin position="287"/>
        <end position="312"/>
    </location>
</feature>
<sequence>MNWMGNLQQFGRSLMLPMIALPAAAIMMRLGALPWPDPLSSFGEVLGLAGLSIFMFLPYIFAVGVALGLTDNAAPAGMSALWSYFLFVQVTTHLTDDTLNIGITGGILIGLMSAISYHRFKHTKLPEYIQFFGGPRIVPIVMSGTAIVFSYIVVFLQSSIELGLVHYSDAFLELGGFGAFLYGVAHRLLVPSGLHHILNNFAWFQIGAYENSSGVTVFGDIPRFFAQDPEAGMYMSGLYPIMMFALPAIAFAIIREAREDLKPRVKATFLTAALTAFLTGVTEPIEFAFLFVAPMLFFVHAILSGIAMWVAYALDIHHGFSFSAGAIDFVLNSYLATNEWKIIPLGLVYGIVYYYLFRWAIRRFDIQTPGREDGSPLDEGAGDIPYRAPLVLEALGGKSNIVKLEACITRLRLTLSDDRKMDMGALKHLGAAGVIRLGGGNVQVVFGTFSELLREEMVKVMRRDLKHIHFCAPVQGKMVPLDEVPDPIFASKLVGDGVAFLPERGEIVSPVHGEVRHVHPSRHAIGIETKEGLELLLHIGINTSQLNGKYFEVFVKEGDTVEPGTLLVRFQHQAVRKHSKSLATPMVITNPDRVQSWNFAPFKAVRKGQASVMSVIWKEEQSDGGQQHD</sequence>
<dbReference type="NCBIfam" id="TIGR00830">
    <property type="entry name" value="PTBA"/>
    <property type="match status" value="1"/>
</dbReference>
<dbReference type="PANTHER" id="PTHR30009">
    <property type="entry name" value="CYTOCHROME C-TYPE SYNTHESIS PROTEIN AND PTS TRANSMEMBRANE COMPONENT"/>
    <property type="match status" value="1"/>
</dbReference>
<name>A0ABW5R5C9_9BACL</name>
<evidence type="ECO:0000256" key="8">
    <source>
        <dbReference type="ARBA" id="ARBA00022777"/>
    </source>
</evidence>
<dbReference type="CDD" id="cd00212">
    <property type="entry name" value="PTS_IIB_glc"/>
    <property type="match status" value="1"/>
</dbReference>
<evidence type="ECO:0000256" key="1">
    <source>
        <dbReference type="ARBA" id="ARBA00004651"/>
    </source>
</evidence>
<dbReference type="RefSeq" id="WP_379927578.1">
    <property type="nucleotide sequence ID" value="NZ_JBHUMM010000001.1"/>
</dbReference>
<comment type="caution">
    <text evidence="16">The sequence shown here is derived from an EMBL/GenBank/DDBJ whole genome shotgun (WGS) entry which is preliminary data.</text>
</comment>
<dbReference type="InterPro" id="IPR003352">
    <property type="entry name" value="PTS_EIIC"/>
</dbReference>
<evidence type="ECO:0000313" key="16">
    <source>
        <dbReference type="EMBL" id="MFD2670243.1"/>
    </source>
</evidence>
<keyword evidence="2" id="KW-0813">Transport</keyword>
<keyword evidence="5" id="KW-0808">Transferase</keyword>
<dbReference type="PROSITE" id="PS51103">
    <property type="entry name" value="PTS_EIIC_TYPE_1"/>
    <property type="match status" value="1"/>
</dbReference>
<keyword evidence="17" id="KW-1185">Reference proteome</keyword>
<dbReference type="EMBL" id="JBHUMM010000001">
    <property type="protein sequence ID" value="MFD2670243.1"/>
    <property type="molecule type" value="Genomic_DNA"/>
</dbReference>
<evidence type="ECO:0000259" key="13">
    <source>
        <dbReference type="PROSITE" id="PS51093"/>
    </source>
</evidence>
<evidence type="ECO:0000259" key="15">
    <source>
        <dbReference type="PROSITE" id="PS51103"/>
    </source>
</evidence>
<evidence type="ECO:0000256" key="5">
    <source>
        <dbReference type="ARBA" id="ARBA00022679"/>
    </source>
</evidence>
<dbReference type="Proteomes" id="UP001597497">
    <property type="component" value="Unassembled WGS sequence"/>
</dbReference>
<feature type="transmembrane region" description="Helical" evidence="12">
    <location>
        <begin position="99"/>
        <end position="117"/>
    </location>
</feature>
<feature type="active site" description="Phosphocysteine intermediate; for EIIB activity" evidence="11">
    <location>
        <position position="407"/>
    </location>
</feature>
<reference evidence="17" key="1">
    <citation type="journal article" date="2019" name="Int. J. Syst. Evol. Microbiol.">
        <title>The Global Catalogue of Microorganisms (GCM) 10K type strain sequencing project: providing services to taxonomists for standard genome sequencing and annotation.</title>
        <authorList>
            <consortium name="The Broad Institute Genomics Platform"/>
            <consortium name="The Broad Institute Genome Sequencing Center for Infectious Disease"/>
            <person name="Wu L."/>
            <person name="Ma J."/>
        </authorList>
    </citation>
    <scope>NUCLEOTIDE SEQUENCE [LARGE SCALE GENOMIC DNA]</scope>
    <source>
        <strain evidence="17">KCTC 33676</strain>
    </source>
</reference>
<keyword evidence="6" id="KW-0598">Phosphotransferase system</keyword>
<feature type="transmembrane region" description="Helical" evidence="12">
    <location>
        <begin position="233"/>
        <end position="253"/>
    </location>
</feature>
<evidence type="ECO:0000259" key="14">
    <source>
        <dbReference type="PROSITE" id="PS51098"/>
    </source>
</evidence>
<keyword evidence="4" id="KW-0762">Sugar transport</keyword>
<dbReference type="Gene3D" id="2.70.70.10">
    <property type="entry name" value="Glucose Permease (Domain IIA)"/>
    <property type="match status" value="1"/>
</dbReference>
<keyword evidence="7 12" id="KW-0812">Transmembrane</keyword>
<dbReference type="InterPro" id="IPR036878">
    <property type="entry name" value="Glu_permease_IIB"/>
</dbReference>
<dbReference type="InterPro" id="IPR001127">
    <property type="entry name" value="PTS_EIIA_1_perm"/>
</dbReference>
<evidence type="ECO:0000256" key="12">
    <source>
        <dbReference type="SAM" id="Phobius"/>
    </source>
</evidence>
<evidence type="ECO:0000256" key="10">
    <source>
        <dbReference type="ARBA" id="ARBA00023136"/>
    </source>
</evidence>
<dbReference type="NCBIfam" id="TIGR00826">
    <property type="entry name" value="EIIB_glc"/>
    <property type="match status" value="1"/>
</dbReference>
<evidence type="ECO:0000256" key="11">
    <source>
        <dbReference type="PROSITE-ProRule" id="PRU00421"/>
    </source>
</evidence>
<feature type="transmembrane region" description="Helical" evidence="12">
    <location>
        <begin position="342"/>
        <end position="361"/>
    </location>
</feature>
<dbReference type="InterPro" id="IPR011055">
    <property type="entry name" value="Dup_hybrid_motif"/>
</dbReference>
<accession>A0ABW5R5C9</accession>
<feature type="domain" description="PTS EIIB type-1" evidence="14">
    <location>
        <begin position="385"/>
        <end position="467"/>
    </location>
</feature>
<feature type="domain" description="PTS EIIC type-1" evidence="15">
    <location>
        <begin position="1"/>
        <end position="373"/>
    </location>
</feature>
<dbReference type="InterPro" id="IPR001996">
    <property type="entry name" value="PTS_IIB_1"/>
</dbReference>
<dbReference type="Pfam" id="PF00358">
    <property type="entry name" value="PTS_EIIA_1"/>
    <property type="match status" value="1"/>
</dbReference>
<dbReference type="InterPro" id="IPR013013">
    <property type="entry name" value="PTS_EIIC_1"/>
</dbReference>
<dbReference type="InterPro" id="IPR018113">
    <property type="entry name" value="PTrfase_EIIB_Cys"/>
</dbReference>
<dbReference type="SUPFAM" id="SSF55604">
    <property type="entry name" value="Glucose permease domain IIB"/>
    <property type="match status" value="1"/>
</dbReference>
<evidence type="ECO:0000256" key="9">
    <source>
        <dbReference type="ARBA" id="ARBA00022989"/>
    </source>
</evidence>
<dbReference type="Pfam" id="PF00367">
    <property type="entry name" value="PTS_EIIB"/>
    <property type="match status" value="1"/>
</dbReference>
<evidence type="ECO:0000256" key="6">
    <source>
        <dbReference type="ARBA" id="ARBA00022683"/>
    </source>
</evidence>
<keyword evidence="3" id="KW-1003">Cell membrane</keyword>
<evidence type="ECO:0000313" key="17">
    <source>
        <dbReference type="Proteomes" id="UP001597497"/>
    </source>
</evidence>
<dbReference type="PROSITE" id="PS51098">
    <property type="entry name" value="PTS_EIIB_TYPE_1"/>
    <property type="match status" value="1"/>
</dbReference>
<dbReference type="Gene3D" id="3.30.1360.60">
    <property type="entry name" value="Glucose permease domain IIB"/>
    <property type="match status" value="1"/>
</dbReference>
<dbReference type="PROSITE" id="PS51093">
    <property type="entry name" value="PTS_EIIA_TYPE_1"/>
    <property type="match status" value="1"/>
</dbReference>
<feature type="transmembrane region" description="Helical" evidence="12">
    <location>
        <begin position="170"/>
        <end position="189"/>
    </location>
</feature>
<feature type="transmembrane region" description="Helical" evidence="12">
    <location>
        <begin position="14"/>
        <end position="33"/>
    </location>
</feature>
<feature type="domain" description="PTS EIIA type-1" evidence="13">
    <location>
        <begin position="486"/>
        <end position="590"/>
    </location>
</feature>
<dbReference type="InterPro" id="IPR050429">
    <property type="entry name" value="PTS_Glucose_EIICBA"/>
</dbReference>
<evidence type="ECO:0000256" key="2">
    <source>
        <dbReference type="ARBA" id="ARBA00022448"/>
    </source>
</evidence>
<dbReference type="PROSITE" id="PS01035">
    <property type="entry name" value="PTS_EIIB_TYPE_1_CYS"/>
    <property type="match status" value="1"/>
</dbReference>
<keyword evidence="10 12" id="KW-0472">Membrane</keyword>
<evidence type="ECO:0000256" key="4">
    <source>
        <dbReference type="ARBA" id="ARBA00022597"/>
    </source>
</evidence>
<dbReference type="Pfam" id="PF02378">
    <property type="entry name" value="PTS_EIIC"/>
    <property type="match status" value="1"/>
</dbReference>
<evidence type="ECO:0000256" key="7">
    <source>
        <dbReference type="ARBA" id="ARBA00022692"/>
    </source>
</evidence>
<evidence type="ECO:0000256" key="3">
    <source>
        <dbReference type="ARBA" id="ARBA00022475"/>
    </source>
</evidence>
<protein>
    <submittedName>
        <fullName evidence="16">Glucose PTS transporter subunit IIA</fullName>
    </submittedName>
</protein>
<keyword evidence="9 12" id="KW-1133">Transmembrane helix</keyword>
<feature type="transmembrane region" description="Helical" evidence="12">
    <location>
        <begin position="45"/>
        <end position="67"/>
    </location>
</feature>
<comment type="subcellular location">
    <subcellularLocation>
        <location evidence="1">Cell membrane</location>
        <topology evidence="1">Multi-pass membrane protein</topology>
    </subcellularLocation>
</comment>